<name>A0A8J1UGL3_OWEFU</name>
<protein>
    <submittedName>
        <fullName evidence="1">Uncharacterized protein</fullName>
    </submittedName>
</protein>
<dbReference type="Gene3D" id="1.10.238.10">
    <property type="entry name" value="EF-hand"/>
    <property type="match status" value="1"/>
</dbReference>
<comment type="caution">
    <text evidence="1">The sequence shown here is derived from an EMBL/GenBank/DDBJ whole genome shotgun (WGS) entry which is preliminary data.</text>
</comment>
<reference evidence="1" key="1">
    <citation type="submission" date="2022-03" db="EMBL/GenBank/DDBJ databases">
        <authorList>
            <person name="Martin C."/>
        </authorList>
    </citation>
    <scope>NUCLEOTIDE SEQUENCE</scope>
</reference>
<evidence type="ECO:0000313" key="1">
    <source>
        <dbReference type="EMBL" id="CAH1788255.1"/>
    </source>
</evidence>
<keyword evidence="2" id="KW-1185">Reference proteome</keyword>
<dbReference type="Proteomes" id="UP000749559">
    <property type="component" value="Unassembled WGS sequence"/>
</dbReference>
<proteinExistence type="predicted"/>
<gene>
    <name evidence="1" type="ORF">OFUS_LOCUS13818</name>
</gene>
<dbReference type="EMBL" id="CAIIXF020000007">
    <property type="protein sequence ID" value="CAH1788255.1"/>
    <property type="molecule type" value="Genomic_DNA"/>
</dbReference>
<dbReference type="InterPro" id="IPR011992">
    <property type="entry name" value="EF-hand-dom_pair"/>
</dbReference>
<dbReference type="SUPFAM" id="SSF47473">
    <property type="entry name" value="EF-hand"/>
    <property type="match status" value="1"/>
</dbReference>
<evidence type="ECO:0000313" key="2">
    <source>
        <dbReference type="Proteomes" id="UP000749559"/>
    </source>
</evidence>
<accession>A0A8J1UGL3</accession>
<sequence>MKVAVIFLLLAVVATLQTSDAWRVRIRRVRLPRLGLRRIIAPICTMACNTKCTAPGICAPVCHKICNIGRKRRSLGDGEQPFSPDFYKYDLSNDDAITLSEFAEAIESTPEKCLEVFGYADDNGDEVLDISEFLNGPFQFGDA</sequence>
<dbReference type="AlphaFoldDB" id="A0A8J1UGL3"/>
<organism evidence="1 2">
    <name type="scientific">Owenia fusiformis</name>
    <name type="common">Polychaete worm</name>
    <dbReference type="NCBI Taxonomy" id="6347"/>
    <lineage>
        <taxon>Eukaryota</taxon>
        <taxon>Metazoa</taxon>
        <taxon>Spiralia</taxon>
        <taxon>Lophotrochozoa</taxon>
        <taxon>Annelida</taxon>
        <taxon>Polychaeta</taxon>
        <taxon>Sedentaria</taxon>
        <taxon>Canalipalpata</taxon>
        <taxon>Sabellida</taxon>
        <taxon>Oweniida</taxon>
        <taxon>Oweniidae</taxon>
        <taxon>Owenia</taxon>
    </lineage>
</organism>